<keyword evidence="3" id="KW-0547">Nucleotide-binding</keyword>
<proteinExistence type="inferred from homology"/>
<organism evidence="6 7">
    <name type="scientific">Deinococcus rubellus</name>
    <dbReference type="NCBI Taxonomy" id="1889240"/>
    <lineage>
        <taxon>Bacteria</taxon>
        <taxon>Thermotogati</taxon>
        <taxon>Deinococcota</taxon>
        <taxon>Deinococci</taxon>
        <taxon>Deinococcales</taxon>
        <taxon>Deinococcaceae</taxon>
        <taxon>Deinococcus</taxon>
    </lineage>
</organism>
<protein>
    <submittedName>
        <fullName evidence="6">ATP-binding cassette domain-containing protein</fullName>
    </submittedName>
</protein>
<dbReference type="GO" id="GO:0005524">
    <property type="term" value="F:ATP binding"/>
    <property type="evidence" value="ECO:0007669"/>
    <property type="project" value="UniProtKB-KW"/>
</dbReference>
<name>A0ABY5YEB4_9DEIO</name>
<feature type="domain" description="ABC transporter" evidence="5">
    <location>
        <begin position="2"/>
        <end position="232"/>
    </location>
</feature>
<evidence type="ECO:0000313" key="6">
    <source>
        <dbReference type="EMBL" id="UWX63281.1"/>
    </source>
</evidence>
<dbReference type="SMART" id="SM00382">
    <property type="entry name" value="AAA"/>
    <property type="match status" value="1"/>
</dbReference>
<sequence>MLKINQLGKTYGDFQALKSVTLEASSGEVFGLLGANGAGKTTLLRTLATLLSPTSGSASVNGFDIVRQAQQVRASIGLVSGGMGLHDRLTGRETLKYFASLYGLSAGRTEERIETLNQQLDLKDLLDIRAGGFSTGMKQKIVVARALVHDPPVLLLDEAASGLDVLARRTLLDLVTALHSQERLIVYSTHVMSEVEELCDRVAVISGGEVLKVGTVNELVQDSGESNLERAFFRLLSEQKLLPAQKKGVVRG</sequence>
<dbReference type="InterPro" id="IPR027417">
    <property type="entry name" value="P-loop_NTPase"/>
</dbReference>
<keyword evidence="7" id="KW-1185">Reference proteome</keyword>
<evidence type="ECO:0000313" key="7">
    <source>
        <dbReference type="Proteomes" id="UP001060261"/>
    </source>
</evidence>
<dbReference type="Gene3D" id="3.40.50.300">
    <property type="entry name" value="P-loop containing nucleotide triphosphate hydrolases"/>
    <property type="match status" value="1"/>
</dbReference>
<evidence type="ECO:0000259" key="5">
    <source>
        <dbReference type="PROSITE" id="PS50893"/>
    </source>
</evidence>
<accession>A0ABY5YEB4</accession>
<evidence type="ECO:0000256" key="2">
    <source>
        <dbReference type="ARBA" id="ARBA00022448"/>
    </source>
</evidence>
<evidence type="ECO:0000256" key="1">
    <source>
        <dbReference type="ARBA" id="ARBA00005417"/>
    </source>
</evidence>
<reference evidence="6" key="1">
    <citation type="submission" date="2022-09" db="EMBL/GenBank/DDBJ databases">
        <title>genome sequence of Deinococcus rubellus.</title>
        <authorList>
            <person name="Srinivasan S."/>
        </authorList>
    </citation>
    <scope>NUCLEOTIDE SEQUENCE</scope>
    <source>
        <strain evidence="6">Ant6</strain>
    </source>
</reference>
<gene>
    <name evidence="6" type="ORF">N0D28_11045</name>
</gene>
<keyword evidence="4 6" id="KW-0067">ATP-binding</keyword>
<dbReference type="EMBL" id="CP104213">
    <property type="protein sequence ID" value="UWX63281.1"/>
    <property type="molecule type" value="Genomic_DNA"/>
</dbReference>
<evidence type="ECO:0000256" key="4">
    <source>
        <dbReference type="ARBA" id="ARBA00022840"/>
    </source>
</evidence>
<dbReference type="InterPro" id="IPR003439">
    <property type="entry name" value="ABC_transporter-like_ATP-bd"/>
</dbReference>
<dbReference type="Pfam" id="PF00005">
    <property type="entry name" value="ABC_tran"/>
    <property type="match status" value="1"/>
</dbReference>
<comment type="similarity">
    <text evidence="1">Belongs to the ABC transporter superfamily.</text>
</comment>
<dbReference type="SUPFAM" id="SSF52540">
    <property type="entry name" value="P-loop containing nucleoside triphosphate hydrolases"/>
    <property type="match status" value="1"/>
</dbReference>
<dbReference type="PROSITE" id="PS50893">
    <property type="entry name" value="ABC_TRANSPORTER_2"/>
    <property type="match status" value="1"/>
</dbReference>
<dbReference type="InterPro" id="IPR050763">
    <property type="entry name" value="ABC_transporter_ATP-binding"/>
</dbReference>
<dbReference type="PANTHER" id="PTHR42711">
    <property type="entry name" value="ABC TRANSPORTER ATP-BINDING PROTEIN"/>
    <property type="match status" value="1"/>
</dbReference>
<dbReference type="PANTHER" id="PTHR42711:SF5">
    <property type="entry name" value="ABC TRANSPORTER ATP-BINDING PROTEIN NATA"/>
    <property type="match status" value="1"/>
</dbReference>
<dbReference type="Proteomes" id="UP001060261">
    <property type="component" value="Chromosome"/>
</dbReference>
<evidence type="ECO:0000256" key="3">
    <source>
        <dbReference type="ARBA" id="ARBA00022741"/>
    </source>
</evidence>
<dbReference type="RefSeq" id="WP_260559571.1">
    <property type="nucleotide sequence ID" value="NZ_BAABEC010000061.1"/>
</dbReference>
<keyword evidence="2" id="KW-0813">Transport</keyword>
<dbReference type="InterPro" id="IPR003593">
    <property type="entry name" value="AAA+_ATPase"/>
</dbReference>